<protein>
    <submittedName>
        <fullName evidence="1">Acetyltransferase</fullName>
    </submittedName>
</protein>
<reference evidence="1 2" key="1">
    <citation type="submission" date="2018-01" db="EMBL/GenBank/DDBJ databases">
        <title>Co-occurrence of chitin degradation, pigmentation and bioactivity in marine Pseudoalteromonas.</title>
        <authorList>
            <person name="Paulsen S."/>
            <person name="Gram L."/>
            <person name="Machado H."/>
        </authorList>
    </citation>
    <scope>NUCLEOTIDE SEQUENCE [LARGE SCALE GENOMIC DNA]</scope>
    <source>
        <strain evidence="1 2">S3898</strain>
    </source>
</reference>
<dbReference type="Proteomes" id="UP000291338">
    <property type="component" value="Unassembled WGS sequence"/>
</dbReference>
<dbReference type="GO" id="GO:0016740">
    <property type="term" value="F:transferase activity"/>
    <property type="evidence" value="ECO:0007669"/>
    <property type="project" value="UniProtKB-KW"/>
</dbReference>
<comment type="caution">
    <text evidence="1">The sequence shown here is derived from an EMBL/GenBank/DDBJ whole genome shotgun (WGS) entry which is preliminary data.</text>
</comment>
<dbReference type="AlphaFoldDB" id="A0A4Q7IS16"/>
<evidence type="ECO:0000313" key="2">
    <source>
        <dbReference type="Proteomes" id="UP000291338"/>
    </source>
</evidence>
<organism evidence="1 2">
    <name type="scientific">Pseudoalteromonas phenolica</name>
    <dbReference type="NCBI Taxonomy" id="161398"/>
    <lineage>
        <taxon>Bacteria</taxon>
        <taxon>Pseudomonadati</taxon>
        <taxon>Pseudomonadota</taxon>
        <taxon>Gammaproteobacteria</taxon>
        <taxon>Alteromonadales</taxon>
        <taxon>Pseudoalteromonadaceae</taxon>
        <taxon>Pseudoalteromonas</taxon>
    </lineage>
</organism>
<sequence>MRCEMKDYGVKLVQRPSIKVKSDLNLNTIEGKQIVRSETNLVKLRQARTLTKLASM</sequence>
<name>A0A4Q7IS16_9GAMM</name>
<dbReference type="EMBL" id="PPSX01000008">
    <property type="protein sequence ID" value="RZQ54840.1"/>
    <property type="molecule type" value="Genomic_DNA"/>
</dbReference>
<accession>A0A4Q7IS16</accession>
<evidence type="ECO:0000313" key="1">
    <source>
        <dbReference type="EMBL" id="RZQ54840.1"/>
    </source>
</evidence>
<keyword evidence="1" id="KW-0808">Transferase</keyword>
<gene>
    <name evidence="1" type="ORF">C1E23_01715</name>
</gene>
<proteinExistence type="predicted"/>